<evidence type="ECO:0000313" key="12">
    <source>
        <dbReference type="EMBL" id="PYI51920.1"/>
    </source>
</evidence>
<dbReference type="InterPro" id="IPR013767">
    <property type="entry name" value="PAS_fold"/>
</dbReference>
<dbReference type="PROSITE" id="PS50113">
    <property type="entry name" value="PAC"/>
    <property type="match status" value="4"/>
</dbReference>
<feature type="domain" description="PAC" evidence="11">
    <location>
        <begin position="84"/>
        <end position="136"/>
    </location>
</feature>
<feature type="domain" description="Histidine kinase" evidence="9">
    <location>
        <begin position="524"/>
        <end position="729"/>
    </location>
</feature>
<sequence>MANVLENLGSIQHELLKSFITHMSDGIIIIDLEGKVLEVNPAFERLHGWTRDEVIGTVLPATPPHLLSEARRLHAEVLSGNCVSGYETVKLKKDGTTFYASLTLSPVMDETGRIVALVGVERDITAQKTAEKKLAESEERYRQLVELSPEPIVVVGGDAVRYANPAALELIGAERLDAVAGRPYRDFLHDGYAVELQFMIERACVLGKPSSIVPVKLIRSDRTPVDAEVKIVPFRSVGGDSVQLLFRDVSKRKKAEESLLEAEHLYQCLIENAMVGVYLYQNGEMVYANSHLADMLGYTREEMLRLDLSEVLAGDDMEPVFDLAVRTLEGAVSSFPFAFRAIRKDGRILHLEGIVTRIPYRGEAALLGTVQDVTYKKDVERELRESAGRYKRLIKFLPEPIVVSDGGTILYANRSAMKLVRAGDENELIGRDLFGLVHPQQREASRQVVDRVMETDEPSEFQERMLVCCDGQSIEAEMSSIRIHDFMGKTVTLTVLRDLTDRKRAEELLIRSEKLSVVGQLAAGLAHEIRNPLTSLKGFNQLLKARNPDQSAYYELMLTELERINVIVGDFMSLAKPKLSRFGFGSLHAILGTVISILSHQAIMTNVNLALHADETLPELYCEENQLKQVFINLIKNAIEAMPAGGEVTVTAERIEANRVSVKIRDRGPGIPEPLVQKLGEPFLTTKPSGTGLGLMISHRIVENHNGSIRIASRLGEGTVVDVVLPLPGVSPVGKALHA</sequence>
<feature type="domain" description="PAC" evidence="11">
    <location>
        <begin position="335"/>
        <end position="385"/>
    </location>
</feature>
<keyword evidence="3" id="KW-0597">Phosphoprotein</keyword>
<dbReference type="PROSITE" id="PS50109">
    <property type="entry name" value="HIS_KIN"/>
    <property type="match status" value="1"/>
</dbReference>
<dbReference type="SMART" id="SM00091">
    <property type="entry name" value="PAS"/>
    <property type="match status" value="4"/>
</dbReference>
<dbReference type="InterPro" id="IPR052162">
    <property type="entry name" value="Sensor_kinase/Photoreceptor"/>
</dbReference>
<evidence type="ECO:0000259" key="9">
    <source>
        <dbReference type="PROSITE" id="PS50109"/>
    </source>
</evidence>
<dbReference type="PANTHER" id="PTHR43304:SF1">
    <property type="entry name" value="PAC DOMAIN-CONTAINING PROTEIN"/>
    <property type="match status" value="1"/>
</dbReference>
<evidence type="ECO:0000256" key="3">
    <source>
        <dbReference type="ARBA" id="ARBA00022553"/>
    </source>
</evidence>
<dbReference type="PROSITE" id="PS50112">
    <property type="entry name" value="PAS"/>
    <property type="match status" value="3"/>
</dbReference>
<dbReference type="InterPro" id="IPR004358">
    <property type="entry name" value="Sig_transdc_His_kin-like_C"/>
</dbReference>
<feature type="domain" description="PAS" evidence="10">
    <location>
        <begin position="282"/>
        <end position="331"/>
    </location>
</feature>
<feature type="domain" description="PAC" evidence="11">
    <location>
        <begin position="211"/>
        <end position="261"/>
    </location>
</feature>
<dbReference type="SUPFAM" id="SSF55874">
    <property type="entry name" value="ATPase domain of HSP90 chaperone/DNA topoisomerase II/histidine kinase"/>
    <property type="match status" value="1"/>
</dbReference>
<reference evidence="12 13" key="1">
    <citation type="submission" date="2018-05" db="EMBL/GenBank/DDBJ databases">
        <title>Paenibacillus flagellatus sp. nov., isolated from selenium mineral soil.</title>
        <authorList>
            <person name="Dai X."/>
        </authorList>
    </citation>
    <scope>NUCLEOTIDE SEQUENCE [LARGE SCALE GENOMIC DNA]</scope>
    <source>
        <strain evidence="12 13">DXL2</strain>
    </source>
</reference>
<evidence type="ECO:0000256" key="1">
    <source>
        <dbReference type="ARBA" id="ARBA00000085"/>
    </source>
</evidence>
<dbReference type="InterPro" id="IPR003594">
    <property type="entry name" value="HATPase_dom"/>
</dbReference>
<dbReference type="SUPFAM" id="SSF55785">
    <property type="entry name" value="PYP-like sensor domain (PAS domain)"/>
    <property type="match status" value="4"/>
</dbReference>
<dbReference type="SUPFAM" id="SSF47384">
    <property type="entry name" value="Homodimeric domain of signal transducing histidine kinase"/>
    <property type="match status" value="1"/>
</dbReference>
<evidence type="ECO:0000256" key="4">
    <source>
        <dbReference type="ARBA" id="ARBA00022679"/>
    </source>
</evidence>
<dbReference type="InterPro" id="IPR000700">
    <property type="entry name" value="PAS-assoc_C"/>
</dbReference>
<dbReference type="OrthoDB" id="9815750at2"/>
<dbReference type="Gene3D" id="1.10.287.130">
    <property type="match status" value="1"/>
</dbReference>
<dbReference type="CDD" id="cd00082">
    <property type="entry name" value="HisKA"/>
    <property type="match status" value="1"/>
</dbReference>
<accession>A0A2V5KDD3</accession>
<feature type="domain" description="PAS" evidence="10">
    <location>
        <begin position="386"/>
        <end position="456"/>
    </location>
</feature>
<comment type="caution">
    <text evidence="12">The sequence shown here is derived from an EMBL/GenBank/DDBJ whole genome shotgun (WGS) entry which is preliminary data.</text>
</comment>
<organism evidence="12 13">
    <name type="scientific">Paenibacillus flagellatus</name>
    <dbReference type="NCBI Taxonomy" id="2211139"/>
    <lineage>
        <taxon>Bacteria</taxon>
        <taxon>Bacillati</taxon>
        <taxon>Bacillota</taxon>
        <taxon>Bacilli</taxon>
        <taxon>Bacillales</taxon>
        <taxon>Paenibacillaceae</taxon>
        <taxon>Paenibacillus</taxon>
    </lineage>
</organism>
<dbReference type="InterPro" id="IPR035965">
    <property type="entry name" value="PAS-like_dom_sf"/>
</dbReference>
<dbReference type="Proteomes" id="UP000247476">
    <property type="component" value="Unassembled WGS sequence"/>
</dbReference>
<evidence type="ECO:0000259" key="11">
    <source>
        <dbReference type="PROSITE" id="PS50113"/>
    </source>
</evidence>
<dbReference type="SMART" id="SM00086">
    <property type="entry name" value="PAC"/>
    <property type="match status" value="4"/>
</dbReference>
<dbReference type="GO" id="GO:0000155">
    <property type="term" value="F:phosphorelay sensor kinase activity"/>
    <property type="evidence" value="ECO:0007669"/>
    <property type="project" value="InterPro"/>
</dbReference>
<keyword evidence="13" id="KW-1185">Reference proteome</keyword>
<keyword evidence="5" id="KW-0547">Nucleotide-binding</keyword>
<feature type="domain" description="PAS" evidence="10">
    <location>
        <begin position="12"/>
        <end position="56"/>
    </location>
</feature>
<dbReference type="RefSeq" id="WP_110842546.1">
    <property type="nucleotide sequence ID" value="NZ_QJVJ01000011.1"/>
</dbReference>
<evidence type="ECO:0000259" key="10">
    <source>
        <dbReference type="PROSITE" id="PS50112"/>
    </source>
</evidence>
<dbReference type="Pfam" id="PF00989">
    <property type="entry name" value="PAS"/>
    <property type="match status" value="3"/>
</dbReference>
<keyword evidence="7" id="KW-0067">ATP-binding</keyword>
<dbReference type="InterPro" id="IPR001610">
    <property type="entry name" value="PAC"/>
</dbReference>
<evidence type="ECO:0000256" key="8">
    <source>
        <dbReference type="ARBA" id="ARBA00023012"/>
    </source>
</evidence>
<dbReference type="SMART" id="SM00388">
    <property type="entry name" value="HisKA"/>
    <property type="match status" value="1"/>
</dbReference>
<keyword evidence="8" id="KW-0902">Two-component regulatory system</keyword>
<dbReference type="NCBIfam" id="TIGR00229">
    <property type="entry name" value="sensory_box"/>
    <property type="match status" value="4"/>
</dbReference>
<dbReference type="CDD" id="cd00130">
    <property type="entry name" value="PAS"/>
    <property type="match status" value="4"/>
</dbReference>
<dbReference type="Pfam" id="PF00512">
    <property type="entry name" value="HisKA"/>
    <property type="match status" value="1"/>
</dbReference>
<dbReference type="Pfam" id="PF02518">
    <property type="entry name" value="HATPase_c"/>
    <property type="match status" value="1"/>
</dbReference>
<feature type="domain" description="PAC" evidence="11">
    <location>
        <begin position="459"/>
        <end position="511"/>
    </location>
</feature>
<dbReference type="GO" id="GO:0005524">
    <property type="term" value="F:ATP binding"/>
    <property type="evidence" value="ECO:0007669"/>
    <property type="project" value="UniProtKB-KW"/>
</dbReference>
<dbReference type="SMART" id="SM00387">
    <property type="entry name" value="HATPase_c"/>
    <property type="match status" value="1"/>
</dbReference>
<evidence type="ECO:0000256" key="2">
    <source>
        <dbReference type="ARBA" id="ARBA00012438"/>
    </source>
</evidence>
<dbReference type="InterPro" id="IPR000014">
    <property type="entry name" value="PAS"/>
</dbReference>
<dbReference type="InterPro" id="IPR036097">
    <property type="entry name" value="HisK_dim/P_sf"/>
</dbReference>
<dbReference type="EMBL" id="QJVJ01000011">
    <property type="protein sequence ID" value="PYI51920.1"/>
    <property type="molecule type" value="Genomic_DNA"/>
</dbReference>
<dbReference type="Pfam" id="PF13426">
    <property type="entry name" value="PAS_9"/>
    <property type="match status" value="1"/>
</dbReference>
<dbReference type="InterPro" id="IPR036890">
    <property type="entry name" value="HATPase_C_sf"/>
</dbReference>
<keyword evidence="6" id="KW-0418">Kinase</keyword>
<evidence type="ECO:0000313" key="13">
    <source>
        <dbReference type="Proteomes" id="UP000247476"/>
    </source>
</evidence>
<dbReference type="Gene3D" id="3.30.450.20">
    <property type="entry name" value="PAS domain"/>
    <property type="match status" value="4"/>
</dbReference>
<dbReference type="CDD" id="cd00075">
    <property type="entry name" value="HATPase"/>
    <property type="match status" value="1"/>
</dbReference>
<name>A0A2V5KDD3_9BACL</name>
<dbReference type="GO" id="GO:0006355">
    <property type="term" value="P:regulation of DNA-templated transcription"/>
    <property type="evidence" value="ECO:0007669"/>
    <property type="project" value="InterPro"/>
</dbReference>
<keyword evidence="4" id="KW-0808">Transferase</keyword>
<dbReference type="InterPro" id="IPR003661">
    <property type="entry name" value="HisK_dim/P_dom"/>
</dbReference>
<gene>
    <name evidence="12" type="ORF">DLM86_23720</name>
</gene>
<dbReference type="AlphaFoldDB" id="A0A2V5KDD3"/>
<dbReference type="Gene3D" id="3.30.565.10">
    <property type="entry name" value="Histidine kinase-like ATPase, C-terminal domain"/>
    <property type="match status" value="1"/>
</dbReference>
<dbReference type="EC" id="2.7.13.3" evidence="2"/>
<dbReference type="PANTHER" id="PTHR43304">
    <property type="entry name" value="PHYTOCHROME-LIKE PROTEIN CPH1"/>
    <property type="match status" value="1"/>
</dbReference>
<proteinExistence type="predicted"/>
<evidence type="ECO:0000256" key="7">
    <source>
        <dbReference type="ARBA" id="ARBA00022840"/>
    </source>
</evidence>
<dbReference type="InterPro" id="IPR005467">
    <property type="entry name" value="His_kinase_dom"/>
</dbReference>
<evidence type="ECO:0000256" key="6">
    <source>
        <dbReference type="ARBA" id="ARBA00022777"/>
    </source>
</evidence>
<protein>
    <recommendedName>
        <fullName evidence="2">histidine kinase</fullName>
        <ecNumber evidence="2">2.7.13.3</ecNumber>
    </recommendedName>
</protein>
<dbReference type="PRINTS" id="PR00344">
    <property type="entry name" value="BCTRLSENSOR"/>
</dbReference>
<comment type="catalytic activity">
    <reaction evidence="1">
        <text>ATP + protein L-histidine = ADP + protein N-phospho-L-histidine.</text>
        <dbReference type="EC" id="2.7.13.3"/>
    </reaction>
</comment>
<evidence type="ECO:0000256" key="5">
    <source>
        <dbReference type="ARBA" id="ARBA00022741"/>
    </source>
</evidence>